<dbReference type="Gene3D" id="1.20.120.520">
    <property type="entry name" value="nmb1532 protein domain like"/>
    <property type="match status" value="1"/>
</dbReference>
<dbReference type="AlphaFoldDB" id="A0A2S9KCY6"/>
<dbReference type="EMBL" id="PVLR01000035">
    <property type="protein sequence ID" value="PRD68284.1"/>
    <property type="molecule type" value="Genomic_DNA"/>
</dbReference>
<sequence>MSQTDQPIADFSQCHEGIFKKLDQLSELPALLEPAQRAREVAEKSLEFFREAIFEHHLDEERELFTAVLESALDDAERFKVQSMNKRLTDEHRELEKIWKSLESGLKKVVKGQFGEVNVADLSRLVSQYRAHAQFEEQEYLPLAQQILGRNGNHMAALGLSLHMRHQNPTAFQFYV</sequence>
<dbReference type="Pfam" id="PF01814">
    <property type="entry name" value="Hemerythrin"/>
    <property type="match status" value="1"/>
</dbReference>
<reference evidence="2 3" key="1">
    <citation type="submission" date="2018-03" db="EMBL/GenBank/DDBJ databases">
        <title>Comparative genomics illustrates the genes involved in a hyperalkaliphilic mechanisms of Serpentinomonas isolated from highly-alkaline calcium-rich serpentinized springs.</title>
        <authorList>
            <person name="Suzuki S."/>
            <person name="Ishii S."/>
            <person name="Walworth N."/>
            <person name="Bird L."/>
            <person name="Kuenen J.G."/>
            <person name="Nealson K.H."/>
        </authorList>
    </citation>
    <scope>NUCLEOTIDE SEQUENCE [LARGE SCALE GENOMIC DNA]</scope>
    <source>
        <strain evidence="2 3">83</strain>
    </source>
</reference>
<evidence type="ECO:0000259" key="1">
    <source>
        <dbReference type="Pfam" id="PF01814"/>
    </source>
</evidence>
<feature type="domain" description="Hemerythrin-like" evidence="1">
    <location>
        <begin position="7"/>
        <end position="144"/>
    </location>
</feature>
<evidence type="ECO:0000313" key="2">
    <source>
        <dbReference type="EMBL" id="PRD68284.1"/>
    </source>
</evidence>
<organism evidence="2 3">
    <name type="scientific">Malikia spinosa</name>
    <dbReference type="NCBI Taxonomy" id="86180"/>
    <lineage>
        <taxon>Bacteria</taxon>
        <taxon>Pseudomonadati</taxon>
        <taxon>Pseudomonadota</taxon>
        <taxon>Betaproteobacteria</taxon>
        <taxon>Burkholderiales</taxon>
        <taxon>Comamonadaceae</taxon>
        <taxon>Malikia</taxon>
    </lineage>
</organism>
<keyword evidence="3" id="KW-1185">Reference proteome</keyword>
<proteinExistence type="predicted"/>
<evidence type="ECO:0000313" key="3">
    <source>
        <dbReference type="Proteomes" id="UP000238326"/>
    </source>
</evidence>
<dbReference type="OrthoDB" id="8527165at2"/>
<name>A0A2S9KCY6_9BURK</name>
<dbReference type="RefSeq" id="WP_105730172.1">
    <property type="nucleotide sequence ID" value="NZ_DAIPCI010000004.1"/>
</dbReference>
<dbReference type="Proteomes" id="UP000238326">
    <property type="component" value="Unassembled WGS sequence"/>
</dbReference>
<comment type="caution">
    <text evidence="2">The sequence shown here is derived from an EMBL/GenBank/DDBJ whole genome shotgun (WGS) entry which is preliminary data.</text>
</comment>
<accession>A0A2S9KCY6</accession>
<protein>
    <submittedName>
        <fullName evidence="2">Hemerythrin</fullName>
    </submittedName>
</protein>
<dbReference type="InterPro" id="IPR012312">
    <property type="entry name" value="Hemerythrin-like"/>
</dbReference>
<gene>
    <name evidence="2" type="ORF">C6P61_12010</name>
</gene>